<evidence type="ECO:0000313" key="4">
    <source>
        <dbReference type="Proteomes" id="UP000325743"/>
    </source>
</evidence>
<name>A0A5P3VH75_9BURK</name>
<evidence type="ECO:0000256" key="1">
    <source>
        <dbReference type="PROSITE-ProRule" id="PRU00473"/>
    </source>
</evidence>
<evidence type="ECO:0000313" key="3">
    <source>
        <dbReference type="EMBL" id="QEZ44189.1"/>
    </source>
</evidence>
<dbReference type="RefSeq" id="WP_151070253.1">
    <property type="nucleotide sequence ID" value="NZ_CP032518.1"/>
</dbReference>
<dbReference type="SUPFAM" id="SSF103088">
    <property type="entry name" value="OmpA-like"/>
    <property type="match status" value="1"/>
</dbReference>
<dbReference type="Proteomes" id="UP000325743">
    <property type="component" value="Chromosome 1"/>
</dbReference>
<dbReference type="Pfam" id="PF09850">
    <property type="entry name" value="DotU"/>
    <property type="match status" value="1"/>
</dbReference>
<dbReference type="InterPro" id="IPR006665">
    <property type="entry name" value="OmpA-like"/>
</dbReference>
<sequence>MSDAVENTDPGVPDDGTVPLSAIADAVNGAASASADTTAPGRAAWRWNTLETPEQRAARIAASANPVLAAAQPLLRALADMPADLPADLAGVGAAQALKQMLMHEIQQFQAVCERANLRREHVLAARYTLCTALDEAANATRWGEAGDWATHSLLIQCHQEGDGGEKVFQLLGRLVASPQEHMHVIELVYQVLSLGFRGRYGKRAEGPRELDAIRQQLLNLIAGARESVPRELSPHGLGAAPGKLRRLRSVPVWITACVLSLGVAALFGWYKYQLLAGAHALAQQIVAIGHAAPPDPPKTLRLAALLQAEIARGVVSVSEDDKRSAVTFRGDDMFAAGQVDVGNKVLPVLDKVAAEIGKVAGQVTVIGHTDNVPIRTARFPSNQVLSEERAAVVAEYLAGKGVARGRLLAVGKGDSEPVAGNASAAARAQNRRVEIVVTH</sequence>
<dbReference type="AlphaFoldDB" id="A0A5P3VH75"/>
<dbReference type="GO" id="GO:0016020">
    <property type="term" value="C:membrane"/>
    <property type="evidence" value="ECO:0007669"/>
    <property type="project" value="UniProtKB-UniRule"/>
</dbReference>
<dbReference type="Gene3D" id="3.30.1330.60">
    <property type="entry name" value="OmpA-like domain"/>
    <property type="match status" value="1"/>
</dbReference>
<dbReference type="PROSITE" id="PS51123">
    <property type="entry name" value="OMPA_2"/>
    <property type="match status" value="1"/>
</dbReference>
<gene>
    <name evidence="3" type="primary">tssL</name>
    <name evidence="3" type="ORF">D2917_08060</name>
</gene>
<organism evidence="3 4">
    <name type="scientific">Cupriavidus oxalaticus</name>
    <dbReference type="NCBI Taxonomy" id="96344"/>
    <lineage>
        <taxon>Bacteria</taxon>
        <taxon>Pseudomonadati</taxon>
        <taxon>Pseudomonadota</taxon>
        <taxon>Betaproteobacteria</taxon>
        <taxon>Burkholderiales</taxon>
        <taxon>Burkholderiaceae</taxon>
        <taxon>Cupriavidus</taxon>
    </lineage>
</organism>
<dbReference type="EMBL" id="CP032518">
    <property type="protein sequence ID" value="QEZ44189.1"/>
    <property type="molecule type" value="Genomic_DNA"/>
</dbReference>
<dbReference type="NCBIfam" id="TIGR03350">
    <property type="entry name" value="type_VI_ompA"/>
    <property type="match status" value="1"/>
</dbReference>
<dbReference type="InterPro" id="IPR017733">
    <property type="entry name" value="OmpA-like_dom_proteobacteria"/>
</dbReference>
<feature type="domain" description="OmpA-like" evidence="2">
    <location>
        <begin position="322"/>
        <end position="440"/>
    </location>
</feature>
<dbReference type="NCBIfam" id="TIGR03349">
    <property type="entry name" value="IV_VI_DotU"/>
    <property type="match status" value="1"/>
</dbReference>
<dbReference type="PANTHER" id="PTHR38033">
    <property type="entry name" value="MEMBRANE PROTEIN-RELATED"/>
    <property type="match status" value="1"/>
</dbReference>
<dbReference type="InterPro" id="IPR017732">
    <property type="entry name" value="T4/T6SS_DotU"/>
</dbReference>
<keyword evidence="1" id="KW-0472">Membrane</keyword>
<accession>A0A5P3VH75</accession>
<dbReference type="CDD" id="cd07185">
    <property type="entry name" value="OmpA_C-like"/>
    <property type="match status" value="1"/>
</dbReference>
<evidence type="ECO:0000259" key="2">
    <source>
        <dbReference type="PROSITE" id="PS51123"/>
    </source>
</evidence>
<protein>
    <submittedName>
        <fullName evidence="3">Type VI secretion system protein TssL</fullName>
    </submittedName>
</protein>
<dbReference type="Gene3D" id="1.25.40.590">
    <property type="entry name" value="Type IV / VI secretion system, DotU"/>
    <property type="match status" value="1"/>
</dbReference>
<proteinExistence type="predicted"/>
<dbReference type="InterPro" id="IPR038522">
    <property type="entry name" value="T4/T6SS_DotU_sf"/>
</dbReference>
<reference evidence="3 4" key="1">
    <citation type="submission" date="2018-09" db="EMBL/GenBank/DDBJ databases">
        <title>Complete genome sequence of Cupriavidus oxalaticus T2, a bacterium capable of phenol tolerance and degradation.</title>
        <authorList>
            <person name="Yan J."/>
        </authorList>
    </citation>
    <scope>NUCLEOTIDE SEQUENCE [LARGE SCALE GENOMIC DNA]</scope>
    <source>
        <strain evidence="3 4">T2</strain>
    </source>
</reference>
<dbReference type="NCBIfam" id="NF038228">
    <property type="entry name" value="IcmH_DotU_IVB"/>
    <property type="match status" value="1"/>
</dbReference>
<dbReference type="PANTHER" id="PTHR38033:SF1">
    <property type="entry name" value="DOTU FAMILY TYPE IV_VI SECRETION SYSTEM PROTEIN"/>
    <property type="match status" value="1"/>
</dbReference>
<dbReference type="InterPro" id="IPR036737">
    <property type="entry name" value="OmpA-like_sf"/>
</dbReference>
<dbReference type="Pfam" id="PF00691">
    <property type="entry name" value="OmpA"/>
    <property type="match status" value="1"/>
</dbReference>